<dbReference type="EMBL" id="LDPH01000004">
    <property type="protein sequence ID" value="KLV27337.1"/>
    <property type="molecule type" value="Genomic_DNA"/>
</dbReference>
<dbReference type="OrthoDB" id="2941402at2"/>
<dbReference type="PATRIC" id="fig|1397.4.peg.4184"/>
<comment type="caution">
    <text evidence="1">The sequence shown here is derived from an EMBL/GenBank/DDBJ whole genome shotgun (WGS) entry which is preliminary data.</text>
</comment>
<gene>
    <name evidence="1" type="ORF">ABW02_07460</name>
</gene>
<dbReference type="Pfam" id="PF12438">
    <property type="entry name" value="DUF3679"/>
    <property type="match status" value="1"/>
</dbReference>
<proteinExistence type="predicted"/>
<dbReference type="InterPro" id="IPR020534">
    <property type="entry name" value="Uncharacterised_YqxA"/>
</dbReference>
<evidence type="ECO:0008006" key="3">
    <source>
        <dbReference type="Google" id="ProtNLM"/>
    </source>
</evidence>
<sequence length="115" mass="12524">MKLYTLSAVGIVLLMFICVLFGMQQANSGIHKMKGYEDEGFQSAVAINKEDGNLEASVLGQNITSHDLDEKKQQLEEMKAFNLLSSIGKGVADTISSVAEKGVNLVADIMEEKEK</sequence>
<dbReference type="Proteomes" id="UP000036045">
    <property type="component" value="Unassembled WGS sequence"/>
</dbReference>
<name>A0A0J1IN02_NIACI</name>
<keyword evidence="2" id="KW-1185">Reference proteome</keyword>
<dbReference type="GeneID" id="56350479"/>
<evidence type="ECO:0000313" key="1">
    <source>
        <dbReference type="EMBL" id="KLV27337.1"/>
    </source>
</evidence>
<evidence type="ECO:0000313" key="2">
    <source>
        <dbReference type="Proteomes" id="UP000036045"/>
    </source>
</evidence>
<dbReference type="RefSeq" id="WP_047941314.1">
    <property type="nucleotide sequence ID" value="NZ_CP053989.1"/>
</dbReference>
<organism evidence="1 2">
    <name type="scientific">Niallia circulans</name>
    <name type="common">Bacillus circulans</name>
    <dbReference type="NCBI Taxonomy" id="1397"/>
    <lineage>
        <taxon>Bacteria</taxon>
        <taxon>Bacillati</taxon>
        <taxon>Bacillota</taxon>
        <taxon>Bacilli</taxon>
        <taxon>Bacillales</taxon>
        <taxon>Bacillaceae</taxon>
        <taxon>Niallia</taxon>
    </lineage>
</organism>
<reference evidence="1 2" key="1">
    <citation type="submission" date="2015-05" db="EMBL/GenBank/DDBJ databases">
        <title>Whole genome sequence and identification of bacterial endophytes from Costus igneus.</title>
        <authorList>
            <person name="Lee Y.P."/>
            <person name="Gan H.M."/>
            <person name="Eng W."/>
            <person name="Wheatley M.S."/>
            <person name="Caraballo A."/>
            <person name="Polter S."/>
            <person name="Savka M.A."/>
            <person name="Hudson A.O."/>
        </authorList>
    </citation>
    <scope>NUCLEOTIDE SEQUENCE [LARGE SCALE GENOMIC DNA]</scope>
    <source>
        <strain evidence="1 2">RIT379</strain>
    </source>
</reference>
<accession>A0A0J1IN02</accession>
<dbReference type="AlphaFoldDB" id="A0A0J1IN02"/>
<protein>
    <recommendedName>
        <fullName evidence="3">DUF3679 domain-containing protein</fullName>
    </recommendedName>
</protein>